<dbReference type="CDD" id="cd00085">
    <property type="entry name" value="HNHc"/>
    <property type="match status" value="1"/>
</dbReference>
<evidence type="ECO:0000259" key="2">
    <source>
        <dbReference type="SMART" id="SM00507"/>
    </source>
</evidence>
<dbReference type="InterPro" id="IPR003615">
    <property type="entry name" value="HNH_nuc"/>
</dbReference>
<reference evidence="3 4" key="1">
    <citation type="submission" date="2024-02" db="EMBL/GenBank/DDBJ databases">
        <title>Full genome sequence of Nocardioides kribbensis.</title>
        <authorList>
            <person name="Poletto B.L."/>
            <person name="Silva G."/>
            <person name="Galante D."/>
            <person name="Campos K.R."/>
            <person name="Santos M.B.N."/>
            <person name="Sacchi C.T."/>
        </authorList>
    </citation>
    <scope>NUCLEOTIDE SEQUENCE [LARGE SCALE GENOMIC DNA]</scope>
    <source>
        <strain evidence="3 4">O4R</strain>
    </source>
</reference>
<protein>
    <submittedName>
        <fullName evidence="3">DUF222 domain-containing protein</fullName>
    </submittedName>
</protein>
<organism evidence="3 4">
    <name type="scientific">Nocardioides kribbensis</name>
    <dbReference type="NCBI Taxonomy" id="305517"/>
    <lineage>
        <taxon>Bacteria</taxon>
        <taxon>Bacillati</taxon>
        <taxon>Actinomycetota</taxon>
        <taxon>Actinomycetes</taxon>
        <taxon>Propionibacteriales</taxon>
        <taxon>Nocardioidaceae</taxon>
        <taxon>Nocardioides</taxon>
    </lineage>
</organism>
<sequence>MFASPVVEVAGLVAALATVAPLDPAGDDGRSRRADLTDAELVDLIRALEETKAAAAAAQARATARLAASQRAAQRAAGVRRDRIGAGIAAQVALARRTSHHRGTRDLGLAEVLVHEMPHTLRALGAGVLTEWRATLLARETACLSLEDRQVVDAHMAGDTATLEALGDRELVAAARRIAYELDPHSVVDRNRRAAQERAVTLRPAPATMAYLTALLPVADAVAAYAALGRAADSHRGSTAAGRAETERRSRGQVMADTLLERLTGRSHAEPVPVEVSLVMTDRTLLADDDEPATLLGYGTVPADYARYLTAAAADADHAWYRRLYTAPTTGRLLASDSRATHFTAGLARHLRARDHAVCRTPWCDSPVRHSDHVSALVDGGPTTTDNGQGLCEACNYAKQALDWRARCAAGPRHTVELTTPTGHTYHSTAPPPPGAGRHATFVT</sequence>
<dbReference type="RefSeq" id="WP_349803651.1">
    <property type="nucleotide sequence ID" value="NZ_JBEGDP010000001.1"/>
</dbReference>
<accession>A0ABV1NU80</accession>
<feature type="compositionally biased region" description="Polar residues" evidence="1">
    <location>
        <begin position="419"/>
        <end position="428"/>
    </location>
</feature>
<proteinExistence type="predicted"/>
<evidence type="ECO:0000313" key="3">
    <source>
        <dbReference type="EMBL" id="MEQ7846057.1"/>
    </source>
</evidence>
<dbReference type="EMBL" id="JBEGDP010000001">
    <property type="protein sequence ID" value="MEQ7846057.1"/>
    <property type="molecule type" value="Genomic_DNA"/>
</dbReference>
<comment type="caution">
    <text evidence="3">The sequence shown here is derived from an EMBL/GenBank/DDBJ whole genome shotgun (WGS) entry which is preliminary data.</text>
</comment>
<name>A0ABV1NU80_9ACTN</name>
<dbReference type="Proteomes" id="UP001482520">
    <property type="component" value="Unassembled WGS sequence"/>
</dbReference>
<dbReference type="SMART" id="SM00507">
    <property type="entry name" value="HNHc"/>
    <property type="match status" value="1"/>
</dbReference>
<dbReference type="Gene3D" id="1.10.30.50">
    <property type="match status" value="1"/>
</dbReference>
<gene>
    <name evidence="3" type="ORF">V6R90_02110</name>
</gene>
<dbReference type="InterPro" id="IPR002711">
    <property type="entry name" value="HNH"/>
</dbReference>
<feature type="region of interest" description="Disordered" evidence="1">
    <location>
        <begin position="419"/>
        <end position="444"/>
    </location>
</feature>
<evidence type="ECO:0000313" key="4">
    <source>
        <dbReference type="Proteomes" id="UP001482520"/>
    </source>
</evidence>
<keyword evidence="4" id="KW-1185">Reference proteome</keyword>
<dbReference type="Pfam" id="PF01844">
    <property type="entry name" value="HNH"/>
    <property type="match status" value="1"/>
</dbReference>
<evidence type="ECO:0000256" key="1">
    <source>
        <dbReference type="SAM" id="MobiDB-lite"/>
    </source>
</evidence>
<feature type="domain" description="HNH nuclease" evidence="2">
    <location>
        <begin position="346"/>
        <end position="397"/>
    </location>
</feature>